<dbReference type="KEGG" id="pstt:CH92_19050"/>
<evidence type="ECO:0000313" key="2">
    <source>
        <dbReference type="Proteomes" id="UP000019522"/>
    </source>
</evidence>
<name>W8R4V8_STUST</name>
<reference evidence="2" key="1">
    <citation type="journal article" date="2014" name="Genome Announc.">
        <title>Complete Genome Sequence of the Highly Transformable Pseudomonas stutzeri Strain 28a24.</title>
        <authorList>
            <person name="Smith B.A."/>
            <person name="Dougherty K.M."/>
            <person name="Baltrus D.A."/>
        </authorList>
    </citation>
    <scope>NUCLEOTIDE SEQUENCE [LARGE SCALE GENOMIC DNA]</scope>
    <source>
        <strain evidence="2">28a24</strain>
    </source>
</reference>
<evidence type="ECO:0000313" key="1">
    <source>
        <dbReference type="EMBL" id="AHL77689.1"/>
    </source>
</evidence>
<dbReference type="EMBL" id="CP007441">
    <property type="protein sequence ID" value="AHL77689.1"/>
    <property type="molecule type" value="Genomic_DNA"/>
</dbReference>
<protein>
    <submittedName>
        <fullName evidence="1">Uncharacterized protein</fullName>
    </submittedName>
</protein>
<accession>W8R4V8</accession>
<sequence>MLIAHWLRTLLPIFFPHQKVQVWKLPITILGVLQAPITPHPVRWIVLCTISPRPNTIRRAEGLFELGDAAPAIEKADKFKEWFGKILAPKKYSAESALVQRMIFWIFGTTDEIRYFPEKTIQLRLVAQQAEMAGNSTLMRRKHLVFAQALVRKI</sequence>
<reference evidence="1 2" key="2">
    <citation type="submission" date="2014-03" db="EMBL/GenBank/DDBJ databases">
        <authorList>
            <person name="Baltrus D."/>
            <person name="Dougherty K."/>
        </authorList>
    </citation>
    <scope>NUCLEOTIDE SEQUENCE</scope>
    <source>
        <strain evidence="1 2">28a24</strain>
    </source>
</reference>
<organism evidence="1 2">
    <name type="scientific">Stutzerimonas stutzeri</name>
    <name type="common">Pseudomonas stutzeri</name>
    <dbReference type="NCBI Taxonomy" id="316"/>
    <lineage>
        <taxon>Bacteria</taxon>
        <taxon>Pseudomonadati</taxon>
        <taxon>Pseudomonadota</taxon>
        <taxon>Gammaproteobacteria</taxon>
        <taxon>Pseudomonadales</taxon>
        <taxon>Pseudomonadaceae</taxon>
        <taxon>Stutzerimonas</taxon>
    </lineage>
</organism>
<gene>
    <name evidence="1" type="ORF">CH92_19050</name>
</gene>
<dbReference type="AlphaFoldDB" id="W8R4V8"/>
<proteinExistence type="predicted"/>
<dbReference type="Proteomes" id="UP000019522">
    <property type="component" value="Chromosome"/>
</dbReference>